<dbReference type="Pfam" id="PF18962">
    <property type="entry name" value="Por_Secre_tail"/>
    <property type="match status" value="1"/>
</dbReference>
<sequence length="313" mass="34454">MKSKFQKAGFILALVMFLSLPGFAQLNGFVLNPSGTTSDFMKYIPRIEQYNGTNYVTGYLTLSAFQVQLGNMYDPGMPVQKLQLQGGNILLCKSFNQSYSPAFNPTSKNGAILFSDNVTNTHRHGKWGIEYDNVFSPGGLNFFNPVSQLTDERINFNLFLSNSGNVGIGSGEPVAKLQVKDGDIFIEDINRGIIMKSPDGNCWRGVLNNQGQLGFTLLPDCAGTLVSSRNIDSAPGFRISPNPATGYVQITCTAGDLNRFDTYKIADASGKEVKSGILRQTSEQISTHDLKSGMYFLHFYGKNAFWTEKLILQ</sequence>
<proteinExistence type="predicted"/>
<gene>
    <name evidence="2" type="ORF">SDC9_28912</name>
</gene>
<evidence type="ECO:0000313" key="2">
    <source>
        <dbReference type="EMBL" id="MPL82962.1"/>
    </source>
</evidence>
<comment type="caution">
    <text evidence="2">The sequence shown here is derived from an EMBL/GenBank/DDBJ whole genome shotgun (WGS) entry which is preliminary data.</text>
</comment>
<dbReference type="NCBIfam" id="TIGR04183">
    <property type="entry name" value="Por_Secre_tail"/>
    <property type="match status" value="1"/>
</dbReference>
<protein>
    <recommendedName>
        <fullName evidence="1">Secretion system C-terminal sorting domain-containing protein</fullName>
    </recommendedName>
</protein>
<organism evidence="2">
    <name type="scientific">bioreactor metagenome</name>
    <dbReference type="NCBI Taxonomy" id="1076179"/>
    <lineage>
        <taxon>unclassified sequences</taxon>
        <taxon>metagenomes</taxon>
        <taxon>ecological metagenomes</taxon>
    </lineage>
</organism>
<reference evidence="2" key="1">
    <citation type="submission" date="2019-08" db="EMBL/GenBank/DDBJ databases">
        <authorList>
            <person name="Kucharzyk K."/>
            <person name="Murdoch R.W."/>
            <person name="Higgins S."/>
            <person name="Loffler F."/>
        </authorList>
    </citation>
    <scope>NUCLEOTIDE SEQUENCE</scope>
</reference>
<evidence type="ECO:0000259" key="1">
    <source>
        <dbReference type="Pfam" id="PF18962"/>
    </source>
</evidence>
<dbReference type="EMBL" id="VSSQ01000170">
    <property type="protein sequence ID" value="MPL82962.1"/>
    <property type="molecule type" value="Genomic_DNA"/>
</dbReference>
<accession>A0A644UVY9</accession>
<dbReference type="InterPro" id="IPR026444">
    <property type="entry name" value="Secre_tail"/>
</dbReference>
<dbReference type="AlphaFoldDB" id="A0A644UVY9"/>
<feature type="domain" description="Secretion system C-terminal sorting" evidence="1">
    <location>
        <begin position="239"/>
        <end position="311"/>
    </location>
</feature>
<name>A0A644UVY9_9ZZZZ</name>